<protein>
    <submittedName>
        <fullName evidence="2">Uncharacterized protein</fullName>
    </submittedName>
</protein>
<dbReference type="Proteomes" id="UP000015105">
    <property type="component" value="Chromosome 3D"/>
</dbReference>
<evidence type="ECO:0000313" key="2">
    <source>
        <dbReference type="EnsemblPlants" id="AET3Gv20610800.24"/>
    </source>
</evidence>
<reference evidence="3" key="2">
    <citation type="journal article" date="2017" name="Nat. Plants">
        <title>The Aegilops tauschii genome reveals multiple impacts of transposons.</title>
        <authorList>
            <person name="Zhao G."/>
            <person name="Zou C."/>
            <person name="Li K."/>
            <person name="Wang K."/>
            <person name="Li T."/>
            <person name="Gao L."/>
            <person name="Zhang X."/>
            <person name="Wang H."/>
            <person name="Yang Z."/>
            <person name="Liu X."/>
            <person name="Jiang W."/>
            <person name="Mao L."/>
            <person name="Kong X."/>
            <person name="Jiao Y."/>
            <person name="Jia J."/>
        </authorList>
    </citation>
    <scope>NUCLEOTIDE SEQUENCE [LARGE SCALE GENOMIC DNA]</scope>
    <source>
        <strain evidence="3">cv. AL8/78</strain>
    </source>
</reference>
<keyword evidence="1" id="KW-1133">Transmembrane helix</keyword>
<reference evidence="2" key="3">
    <citation type="journal article" date="2017" name="Nature">
        <title>Genome sequence of the progenitor of the wheat D genome Aegilops tauschii.</title>
        <authorList>
            <person name="Luo M.C."/>
            <person name="Gu Y.Q."/>
            <person name="Puiu D."/>
            <person name="Wang H."/>
            <person name="Twardziok S.O."/>
            <person name="Deal K.R."/>
            <person name="Huo N."/>
            <person name="Zhu T."/>
            <person name="Wang L."/>
            <person name="Wang Y."/>
            <person name="McGuire P.E."/>
            <person name="Liu S."/>
            <person name="Long H."/>
            <person name="Ramasamy R.K."/>
            <person name="Rodriguez J.C."/>
            <person name="Van S.L."/>
            <person name="Yuan L."/>
            <person name="Wang Z."/>
            <person name="Xia Z."/>
            <person name="Xiao L."/>
            <person name="Anderson O.D."/>
            <person name="Ouyang S."/>
            <person name="Liang Y."/>
            <person name="Zimin A.V."/>
            <person name="Pertea G."/>
            <person name="Qi P."/>
            <person name="Bennetzen J.L."/>
            <person name="Dai X."/>
            <person name="Dawson M.W."/>
            <person name="Muller H.G."/>
            <person name="Kugler K."/>
            <person name="Rivarola-Duarte L."/>
            <person name="Spannagl M."/>
            <person name="Mayer K.F.X."/>
            <person name="Lu F.H."/>
            <person name="Bevan M.W."/>
            <person name="Leroy P."/>
            <person name="Li P."/>
            <person name="You F.M."/>
            <person name="Sun Q."/>
            <person name="Liu Z."/>
            <person name="Lyons E."/>
            <person name="Wicker T."/>
            <person name="Salzberg S.L."/>
            <person name="Devos K.M."/>
            <person name="Dvorak J."/>
        </authorList>
    </citation>
    <scope>NUCLEOTIDE SEQUENCE [LARGE SCALE GENOMIC DNA]</scope>
    <source>
        <strain evidence="2">cv. AL8/78</strain>
    </source>
</reference>
<organism evidence="2 3">
    <name type="scientific">Aegilops tauschii subsp. strangulata</name>
    <name type="common">Goatgrass</name>
    <dbReference type="NCBI Taxonomy" id="200361"/>
    <lineage>
        <taxon>Eukaryota</taxon>
        <taxon>Viridiplantae</taxon>
        <taxon>Streptophyta</taxon>
        <taxon>Embryophyta</taxon>
        <taxon>Tracheophyta</taxon>
        <taxon>Spermatophyta</taxon>
        <taxon>Magnoliopsida</taxon>
        <taxon>Liliopsida</taxon>
        <taxon>Poales</taxon>
        <taxon>Poaceae</taxon>
        <taxon>BOP clade</taxon>
        <taxon>Pooideae</taxon>
        <taxon>Triticodae</taxon>
        <taxon>Triticeae</taxon>
        <taxon>Triticinae</taxon>
        <taxon>Aegilops</taxon>
    </lineage>
</organism>
<dbReference type="EnsemblPlants" id="AET3Gv20610800.24">
    <property type="protein sequence ID" value="AET3Gv20610800.24"/>
    <property type="gene ID" value="AET3Gv20610800"/>
</dbReference>
<reference evidence="2" key="5">
    <citation type="journal article" date="2021" name="G3 (Bethesda)">
        <title>Aegilops tauschii genome assembly Aet v5.0 features greater sequence contiguity and improved annotation.</title>
        <authorList>
            <person name="Wang L."/>
            <person name="Zhu T."/>
            <person name="Rodriguez J.C."/>
            <person name="Deal K.R."/>
            <person name="Dubcovsky J."/>
            <person name="McGuire P.E."/>
            <person name="Lux T."/>
            <person name="Spannagl M."/>
            <person name="Mayer K.F.X."/>
            <person name="Baldrich P."/>
            <person name="Meyers B.C."/>
            <person name="Huo N."/>
            <person name="Gu Y.Q."/>
            <person name="Zhou H."/>
            <person name="Devos K.M."/>
            <person name="Bennetzen J.L."/>
            <person name="Unver T."/>
            <person name="Budak H."/>
            <person name="Gulick P.J."/>
            <person name="Galiba G."/>
            <person name="Kalapos B."/>
            <person name="Nelson D.R."/>
            <person name="Li P."/>
            <person name="You F.M."/>
            <person name="Luo M.C."/>
            <person name="Dvorak J."/>
        </authorList>
    </citation>
    <scope>NUCLEOTIDE SEQUENCE [LARGE SCALE GENOMIC DNA]</scope>
    <source>
        <strain evidence="2">cv. AL8/78</strain>
    </source>
</reference>
<keyword evidence="3" id="KW-1185">Reference proteome</keyword>
<dbReference type="Gramene" id="AET3Gv20610800.24">
    <property type="protein sequence ID" value="AET3Gv20610800.24"/>
    <property type="gene ID" value="AET3Gv20610800"/>
</dbReference>
<sequence>SWPGLVYFFRLRLILVCGGKLGCSFIFDAWFALQVTCRARFFLPRTILSFASTAGGRASHAPTGAWRELLSTTPATGTWKTQSTVPPMNKAETSIVRIPVRMMLDLLLEHLGLHKAI</sequence>
<proteinExistence type="predicted"/>
<accession>A0A453F8T9</accession>
<evidence type="ECO:0000256" key="1">
    <source>
        <dbReference type="SAM" id="Phobius"/>
    </source>
</evidence>
<keyword evidence="1" id="KW-0812">Transmembrane</keyword>
<keyword evidence="1" id="KW-0472">Membrane</keyword>
<name>A0A453F8T9_AEGTS</name>
<reference evidence="3" key="1">
    <citation type="journal article" date="2014" name="Science">
        <title>Ancient hybridizations among the ancestral genomes of bread wheat.</title>
        <authorList>
            <consortium name="International Wheat Genome Sequencing Consortium,"/>
            <person name="Marcussen T."/>
            <person name="Sandve S.R."/>
            <person name="Heier L."/>
            <person name="Spannagl M."/>
            <person name="Pfeifer M."/>
            <person name="Jakobsen K.S."/>
            <person name="Wulff B.B."/>
            <person name="Steuernagel B."/>
            <person name="Mayer K.F."/>
            <person name="Olsen O.A."/>
        </authorList>
    </citation>
    <scope>NUCLEOTIDE SEQUENCE [LARGE SCALE GENOMIC DNA]</scope>
    <source>
        <strain evidence="3">cv. AL8/78</strain>
    </source>
</reference>
<evidence type="ECO:0000313" key="3">
    <source>
        <dbReference type="Proteomes" id="UP000015105"/>
    </source>
</evidence>
<feature type="transmembrane region" description="Helical" evidence="1">
    <location>
        <begin position="12"/>
        <end position="33"/>
    </location>
</feature>
<dbReference type="AlphaFoldDB" id="A0A453F8T9"/>
<reference evidence="2" key="4">
    <citation type="submission" date="2019-03" db="UniProtKB">
        <authorList>
            <consortium name="EnsemblPlants"/>
        </authorList>
    </citation>
    <scope>IDENTIFICATION</scope>
</reference>